<protein>
    <recommendedName>
        <fullName evidence="3">Metal-binding protein</fullName>
    </recommendedName>
</protein>
<accession>A0A1D9DYG4</accession>
<gene>
    <name evidence="1" type="ORF">A4Z71_02305</name>
</gene>
<organism evidence="1 2">
    <name type="scientific">Candidatus Rhodoluna planktonica</name>
    <dbReference type="NCBI Taxonomy" id="535712"/>
    <lineage>
        <taxon>Bacteria</taxon>
        <taxon>Bacillati</taxon>
        <taxon>Actinomycetota</taxon>
        <taxon>Actinomycetes</taxon>
        <taxon>Micrococcales</taxon>
        <taxon>Microbacteriaceae</taxon>
        <taxon>Luna cluster</taxon>
        <taxon>Luna-1 subcluster</taxon>
        <taxon>Rhodoluna</taxon>
    </lineage>
</organism>
<dbReference type="PANTHER" id="PTHR34374:SF1">
    <property type="entry name" value="LARGE RIBOSOMAL RNA SUBUNIT ACCUMULATION PROTEIN YCED HOMOLOG 1, CHLOROPLASTIC"/>
    <property type="match status" value="1"/>
</dbReference>
<dbReference type="Proteomes" id="UP000243784">
    <property type="component" value="Chromosome"/>
</dbReference>
<name>A0A1D9DYG4_9MICO</name>
<dbReference type="AlphaFoldDB" id="A0A1D9DYG4"/>
<dbReference type="STRING" id="535712.A4Z71_02305"/>
<dbReference type="Pfam" id="PF02620">
    <property type="entry name" value="YceD"/>
    <property type="match status" value="1"/>
</dbReference>
<dbReference type="PANTHER" id="PTHR34374">
    <property type="entry name" value="LARGE RIBOSOMAL RNA SUBUNIT ACCUMULATION PROTEIN YCED HOMOLOG 1, CHLOROPLASTIC"/>
    <property type="match status" value="1"/>
</dbReference>
<reference evidence="1 2" key="1">
    <citation type="journal article" date="2016" name="Biochim. Biophys. Acta">
        <title>Photochemical characterization of actinorhodopsin and its functional existence in the natural host.</title>
        <authorList>
            <person name="Nakamura S."/>
            <person name="Kikukawa T."/>
            <person name="Tamogami J."/>
            <person name="Kamiya M."/>
            <person name="Aizawa T."/>
            <person name="Hahn M.W."/>
            <person name="Ihara K."/>
            <person name="Kamo N."/>
            <person name="Demura M."/>
        </authorList>
    </citation>
    <scope>NUCLEOTIDE SEQUENCE [LARGE SCALE GENOMIC DNA]</scope>
    <source>
        <strain evidence="1 2">MWH-Dar1</strain>
    </source>
</reference>
<evidence type="ECO:0000313" key="2">
    <source>
        <dbReference type="Proteomes" id="UP000243784"/>
    </source>
</evidence>
<evidence type="ECO:0008006" key="3">
    <source>
        <dbReference type="Google" id="ProtNLM"/>
    </source>
</evidence>
<dbReference type="RefSeq" id="WP_070954354.1">
    <property type="nucleotide sequence ID" value="NZ_CP015208.1"/>
</dbReference>
<sequence>MSEHPYRINVHDLMHRPGQMRELELDFEIPSDLGESIVRVNKGTVLELDLRLESVHEGILATADLFTKASGECSRCLDPLNIPLEVDFQELFAYSFTNEDEFVVQDEQIDLEQAIRDAVVLSLPYHPLCSTDCLGLCPECGVKLADNPQHAHEKAIDSRWSALEGFSKKEE</sequence>
<proteinExistence type="predicted"/>
<dbReference type="KEGG" id="rpla:A4Z71_02305"/>
<dbReference type="OrthoDB" id="9790372at2"/>
<keyword evidence="2" id="KW-1185">Reference proteome</keyword>
<evidence type="ECO:0000313" key="1">
    <source>
        <dbReference type="EMBL" id="AOY55842.1"/>
    </source>
</evidence>
<dbReference type="InterPro" id="IPR003772">
    <property type="entry name" value="YceD"/>
</dbReference>
<dbReference type="EMBL" id="CP015208">
    <property type="protein sequence ID" value="AOY55842.1"/>
    <property type="molecule type" value="Genomic_DNA"/>
</dbReference>